<dbReference type="Pfam" id="PF00563">
    <property type="entry name" value="EAL"/>
    <property type="match status" value="1"/>
</dbReference>
<dbReference type="Pfam" id="PF00990">
    <property type="entry name" value="GGDEF"/>
    <property type="match status" value="1"/>
</dbReference>
<dbReference type="SUPFAM" id="SSF55781">
    <property type="entry name" value="GAF domain-like"/>
    <property type="match status" value="1"/>
</dbReference>
<dbReference type="Gene3D" id="3.30.70.270">
    <property type="match status" value="1"/>
</dbReference>
<dbReference type="PROSITE" id="PS50887">
    <property type="entry name" value="GGDEF"/>
    <property type="match status" value="1"/>
</dbReference>
<keyword evidence="5" id="KW-1185">Reference proteome</keyword>
<dbReference type="InterPro" id="IPR035965">
    <property type="entry name" value="PAS-like_dom_sf"/>
</dbReference>
<dbReference type="PANTHER" id="PTHR44757">
    <property type="entry name" value="DIGUANYLATE CYCLASE DGCP"/>
    <property type="match status" value="1"/>
</dbReference>
<feature type="domain" description="EAL" evidence="2">
    <location>
        <begin position="470"/>
        <end position="725"/>
    </location>
</feature>
<dbReference type="InterPro" id="IPR035919">
    <property type="entry name" value="EAL_sf"/>
</dbReference>
<dbReference type="InterPro" id="IPR029016">
    <property type="entry name" value="GAF-like_dom_sf"/>
</dbReference>
<dbReference type="SMART" id="SM00065">
    <property type="entry name" value="GAF"/>
    <property type="match status" value="1"/>
</dbReference>
<dbReference type="CDD" id="cd01949">
    <property type="entry name" value="GGDEF"/>
    <property type="match status" value="1"/>
</dbReference>
<protein>
    <submittedName>
        <fullName evidence="4">EAL domain-containing protein</fullName>
    </submittedName>
</protein>
<dbReference type="EMBL" id="JBDXSU010000011">
    <property type="protein sequence ID" value="MFB5191384.1"/>
    <property type="molecule type" value="Genomic_DNA"/>
</dbReference>
<evidence type="ECO:0000259" key="2">
    <source>
        <dbReference type="PROSITE" id="PS50883"/>
    </source>
</evidence>
<dbReference type="SUPFAM" id="SSF55073">
    <property type="entry name" value="Nucleotide cyclase"/>
    <property type="match status" value="1"/>
</dbReference>
<dbReference type="Gene3D" id="3.30.450.40">
    <property type="match status" value="1"/>
</dbReference>
<dbReference type="InterPro" id="IPR029787">
    <property type="entry name" value="Nucleotide_cyclase"/>
</dbReference>
<dbReference type="Proteomes" id="UP001579974">
    <property type="component" value="Unassembled WGS sequence"/>
</dbReference>
<accession>A0ABV5AGK1</accession>
<dbReference type="InterPro" id="IPR043128">
    <property type="entry name" value="Rev_trsase/Diguanyl_cyclase"/>
</dbReference>
<organism evidence="4 5">
    <name type="scientific">Alicyclobacillus fastidiosus</name>
    <dbReference type="NCBI Taxonomy" id="392011"/>
    <lineage>
        <taxon>Bacteria</taxon>
        <taxon>Bacillati</taxon>
        <taxon>Bacillota</taxon>
        <taxon>Bacilli</taxon>
        <taxon>Bacillales</taxon>
        <taxon>Alicyclobacillaceae</taxon>
        <taxon>Alicyclobacillus</taxon>
    </lineage>
</organism>
<reference evidence="4 5" key="1">
    <citation type="journal article" date="2024" name="Int. J. Mol. Sci.">
        <title>Exploration of Alicyclobacillus spp. Genome in Search of Antibiotic Resistance.</title>
        <authorList>
            <person name="Bucka-Kolendo J."/>
            <person name="Kiousi D.E."/>
            <person name="Dekowska A."/>
            <person name="Mikolajczuk-Szczyrba A."/>
            <person name="Karadedos D.M."/>
            <person name="Michael P."/>
            <person name="Galanis A."/>
            <person name="Sokolowska B."/>
        </authorList>
    </citation>
    <scope>NUCLEOTIDE SEQUENCE [LARGE SCALE GENOMIC DNA]</scope>
    <source>
        <strain evidence="4 5">KKP 3000</strain>
    </source>
</reference>
<evidence type="ECO:0000313" key="4">
    <source>
        <dbReference type="EMBL" id="MFB5191384.1"/>
    </source>
</evidence>
<dbReference type="InterPro" id="IPR001633">
    <property type="entry name" value="EAL_dom"/>
</dbReference>
<dbReference type="Pfam" id="PF13185">
    <property type="entry name" value="GAF_2"/>
    <property type="match status" value="1"/>
</dbReference>
<dbReference type="SUPFAM" id="SSF55785">
    <property type="entry name" value="PYP-like sensor domain (PAS domain)"/>
    <property type="match status" value="1"/>
</dbReference>
<dbReference type="CDD" id="cd01948">
    <property type="entry name" value="EAL"/>
    <property type="match status" value="1"/>
</dbReference>
<dbReference type="PROSITE" id="PS50112">
    <property type="entry name" value="PAS"/>
    <property type="match status" value="1"/>
</dbReference>
<dbReference type="NCBIfam" id="TIGR00254">
    <property type="entry name" value="GGDEF"/>
    <property type="match status" value="1"/>
</dbReference>
<dbReference type="InterPro" id="IPR052155">
    <property type="entry name" value="Biofilm_reg_signaling"/>
</dbReference>
<dbReference type="InterPro" id="IPR000160">
    <property type="entry name" value="GGDEF_dom"/>
</dbReference>
<dbReference type="CDD" id="cd00130">
    <property type="entry name" value="PAS"/>
    <property type="match status" value="1"/>
</dbReference>
<gene>
    <name evidence="4" type="ORF">KKP3000_000156</name>
</gene>
<feature type="domain" description="PAS" evidence="1">
    <location>
        <begin position="10"/>
        <end position="80"/>
    </location>
</feature>
<evidence type="ECO:0000259" key="3">
    <source>
        <dbReference type="PROSITE" id="PS50887"/>
    </source>
</evidence>
<feature type="domain" description="GGDEF" evidence="3">
    <location>
        <begin position="328"/>
        <end position="461"/>
    </location>
</feature>
<dbReference type="InterPro" id="IPR003018">
    <property type="entry name" value="GAF"/>
</dbReference>
<dbReference type="Gene3D" id="3.30.450.20">
    <property type="entry name" value="PAS domain"/>
    <property type="match status" value="1"/>
</dbReference>
<sequence length="728" mass="81857">MYVQQENDHERSGLSSLFRNNPDAVYSYDIHGRFIEGNFACTLLSGYEISELVGRSFCDIVSEAQVEQTAAIFKSTLAGASTTYETSIRHKLGHLVEVMVTTMPIKIGDQIVGTYGIAKDMTEIKRAQRFVDGQRKVLEMIIGGDSVRDTLDQIVTVMESLSDESVGAIWTFDAHRRRLMHAGGKNISQAIVHYMENEFRLGPYGGVLGKAMVSQEAVIVKDIETDRVWTRHLEMARAEGVRALWAKAFFDSRGLLIGCASMYFPTPREPGPHERKVLDTFVNLVELTLRNKQQTDDILQLAFTDSLTGIANRRKFYDVLSCHLHKGDEVGIMFLDLDRFKLFNDTLGHEFGDEILRRTAQLIRTCLPEEAILARMGGDEFTILLPGYASEAQVVEMASRVLEKTSEPVQLEGYPVQITTSMGIAFAPRDGKDISTIMKNVDTAMYAAKQMGRDRFAFYHPEMNAKHLEILTFESSMRDALTRNEFFVEYQPKIDIRTNKIVGAEALVRWRHPKEGVLPPGRFIPIAEETGLVCSIGLWVLQDVCQTVKHWQDSGIPEMSVAINISGVELVRPNSVRRIMDVIQRTQVDPSWLEFEITETTLIKDGDIVKLAIQHFKRHGITIALDDFGTGYSSLGVLTQYDIDTLKIDHAFTSGILAKDAKYESVIVAMIALAHSMDMKVVAEGVETQYQQEFLIDQGCDVMQGFLFSPAVAPDVLEMRIRSEIHEQ</sequence>
<dbReference type="SMART" id="SM00052">
    <property type="entry name" value="EAL"/>
    <property type="match status" value="1"/>
</dbReference>
<dbReference type="Gene3D" id="3.20.20.450">
    <property type="entry name" value="EAL domain"/>
    <property type="match status" value="1"/>
</dbReference>
<name>A0ABV5AGK1_9BACL</name>
<dbReference type="RefSeq" id="WP_275472967.1">
    <property type="nucleotide sequence ID" value="NZ_CP162940.1"/>
</dbReference>
<dbReference type="PANTHER" id="PTHR44757:SF2">
    <property type="entry name" value="BIOFILM ARCHITECTURE MAINTENANCE PROTEIN MBAA"/>
    <property type="match status" value="1"/>
</dbReference>
<evidence type="ECO:0000313" key="5">
    <source>
        <dbReference type="Proteomes" id="UP001579974"/>
    </source>
</evidence>
<evidence type="ECO:0000259" key="1">
    <source>
        <dbReference type="PROSITE" id="PS50112"/>
    </source>
</evidence>
<comment type="caution">
    <text evidence="4">The sequence shown here is derived from an EMBL/GenBank/DDBJ whole genome shotgun (WGS) entry which is preliminary data.</text>
</comment>
<dbReference type="PROSITE" id="PS50883">
    <property type="entry name" value="EAL"/>
    <property type="match status" value="1"/>
</dbReference>
<proteinExistence type="predicted"/>
<dbReference type="SUPFAM" id="SSF141868">
    <property type="entry name" value="EAL domain-like"/>
    <property type="match status" value="1"/>
</dbReference>
<dbReference type="InterPro" id="IPR000014">
    <property type="entry name" value="PAS"/>
</dbReference>
<dbReference type="SMART" id="SM00267">
    <property type="entry name" value="GGDEF"/>
    <property type="match status" value="1"/>
</dbReference>
<dbReference type="NCBIfam" id="TIGR00229">
    <property type="entry name" value="sensory_box"/>
    <property type="match status" value="1"/>
</dbReference>